<dbReference type="Proteomes" id="UP001556367">
    <property type="component" value="Unassembled WGS sequence"/>
</dbReference>
<proteinExistence type="predicted"/>
<accession>A0ABR3JR26</accession>
<protein>
    <submittedName>
        <fullName evidence="1">Uncharacterized protein</fullName>
    </submittedName>
</protein>
<organism evidence="1 2">
    <name type="scientific">Hohenbuehelia grisea</name>
    <dbReference type="NCBI Taxonomy" id="104357"/>
    <lineage>
        <taxon>Eukaryota</taxon>
        <taxon>Fungi</taxon>
        <taxon>Dikarya</taxon>
        <taxon>Basidiomycota</taxon>
        <taxon>Agaricomycotina</taxon>
        <taxon>Agaricomycetes</taxon>
        <taxon>Agaricomycetidae</taxon>
        <taxon>Agaricales</taxon>
        <taxon>Pleurotineae</taxon>
        <taxon>Pleurotaceae</taxon>
        <taxon>Hohenbuehelia</taxon>
    </lineage>
</organism>
<keyword evidence="2" id="KW-1185">Reference proteome</keyword>
<gene>
    <name evidence="1" type="ORF">HGRIS_001284</name>
</gene>
<evidence type="ECO:0000313" key="1">
    <source>
        <dbReference type="EMBL" id="KAL0957491.1"/>
    </source>
</evidence>
<evidence type="ECO:0000313" key="2">
    <source>
        <dbReference type="Proteomes" id="UP001556367"/>
    </source>
</evidence>
<comment type="caution">
    <text evidence="1">The sequence shown here is derived from an EMBL/GenBank/DDBJ whole genome shotgun (WGS) entry which is preliminary data.</text>
</comment>
<name>A0ABR3JR26_9AGAR</name>
<dbReference type="EMBL" id="JASNQZ010000005">
    <property type="protein sequence ID" value="KAL0957491.1"/>
    <property type="molecule type" value="Genomic_DNA"/>
</dbReference>
<reference evidence="2" key="1">
    <citation type="submission" date="2024-06" db="EMBL/GenBank/DDBJ databases">
        <title>Multi-omics analyses provide insights into the biosynthesis of the anticancer antibiotic pleurotin in Hohenbuehelia grisea.</title>
        <authorList>
            <person name="Weaver J.A."/>
            <person name="Alberti F."/>
        </authorList>
    </citation>
    <scope>NUCLEOTIDE SEQUENCE [LARGE SCALE GENOMIC DNA]</scope>
    <source>
        <strain evidence="2">T-177</strain>
    </source>
</reference>
<sequence length="114" mass="12508">MLSVPVSFRRRSPGFLVSTKKNVSDKAAQVEKVDFSGSTEAARVLPWLESGSVDEEQDNAHGIPVLVYLQRHSAPQGLPTPLANEGYTLNTPLIKEPDSNVSGNFNPIRINPYF</sequence>